<feature type="transmembrane region" description="Helical" evidence="1">
    <location>
        <begin position="189"/>
        <end position="205"/>
    </location>
</feature>
<evidence type="ECO:0000256" key="1">
    <source>
        <dbReference type="SAM" id="Phobius"/>
    </source>
</evidence>
<dbReference type="GO" id="GO:0016020">
    <property type="term" value="C:membrane"/>
    <property type="evidence" value="ECO:0007669"/>
    <property type="project" value="TreeGrafter"/>
</dbReference>
<feature type="transmembrane region" description="Helical" evidence="1">
    <location>
        <begin position="217"/>
        <end position="236"/>
    </location>
</feature>
<evidence type="ECO:0000259" key="2">
    <source>
        <dbReference type="Pfam" id="PF01757"/>
    </source>
</evidence>
<feature type="transmembrane region" description="Helical" evidence="1">
    <location>
        <begin position="58"/>
        <end position="78"/>
    </location>
</feature>
<keyword evidence="3" id="KW-0378">Hydrolase</keyword>
<feature type="transmembrane region" description="Helical" evidence="1">
    <location>
        <begin position="161"/>
        <end position="183"/>
    </location>
</feature>
<dbReference type="InterPro" id="IPR050879">
    <property type="entry name" value="Acyltransferase_3"/>
</dbReference>
<name>A0A239LC57_9PSED</name>
<keyword evidence="3" id="KW-0808">Transferase</keyword>
<feature type="transmembrane region" description="Helical" evidence="1">
    <location>
        <begin position="313"/>
        <end position="333"/>
    </location>
</feature>
<dbReference type="GO" id="GO:0009103">
    <property type="term" value="P:lipopolysaccharide biosynthetic process"/>
    <property type="evidence" value="ECO:0007669"/>
    <property type="project" value="TreeGrafter"/>
</dbReference>
<feature type="transmembrane region" description="Helical" evidence="1">
    <location>
        <begin position="130"/>
        <end position="149"/>
    </location>
</feature>
<sequence length="397" mass="45477">MHRLPMTDRQGHTPGRRIQDIELLRALAVVSVVVHHAHGNLFHWPTPLFDAFFRRFELWWGVDLFFAISGFVIARDLIPRLLGCNGIAEFWRNSVQFWVRRAFRLLPSAWLWLLLMLLACRFLNESGAFGTLSANLAATLAGILQYANFRFADSFFRYEYGVSFVYWSLSLEEQFYLLLPLLIFVSRRFLPWILVGVIAAQFFVWRTPLLMVLRTDALAWGVLLALASHKAFYVRLEPTWLLRWRPLGLILAALLVLGLTRVSTEQHLWSVWRIGVIALFSAALVWLASYDRGYLALPAPLQRLGLWLGSRSYGIYLIHIPAFFLTQEIAFRLYGDSALDGTHTLLFLVLAICTIVLCSEANYRYVELPLRARGTAIARRFSTEAPPTAGDIRNETA</sequence>
<accession>A0A239LC57</accession>
<dbReference type="Pfam" id="PF01757">
    <property type="entry name" value="Acyl_transf_3"/>
    <property type="match status" value="1"/>
</dbReference>
<protein>
    <submittedName>
        <fullName evidence="3">Peptidoglycan/LPS O-acetylase OafA/YrhL, contains acyltransferase and SGNH-hydrolase domains</fullName>
    </submittedName>
</protein>
<keyword evidence="5" id="KW-1185">Reference proteome</keyword>
<reference evidence="3 6" key="1">
    <citation type="submission" date="2016-10" db="EMBL/GenBank/DDBJ databases">
        <authorList>
            <person name="de Groot N.N."/>
        </authorList>
    </citation>
    <scope>NUCLEOTIDE SEQUENCE [LARGE SCALE GENOMIC DNA]</scope>
    <source>
        <strain evidence="3 6">CCM 7361</strain>
    </source>
</reference>
<dbReference type="PANTHER" id="PTHR23028:SF53">
    <property type="entry name" value="ACYL_TRANSF_3 DOMAIN-CONTAINING PROTEIN"/>
    <property type="match status" value="1"/>
</dbReference>
<dbReference type="PANTHER" id="PTHR23028">
    <property type="entry name" value="ACETYLTRANSFERASE"/>
    <property type="match status" value="1"/>
</dbReference>
<dbReference type="RefSeq" id="WP_089392827.1">
    <property type="nucleotide sequence ID" value="NZ_FNEC01000023.1"/>
</dbReference>
<dbReference type="EMBL" id="FZPC01000019">
    <property type="protein sequence ID" value="SNT27552.1"/>
    <property type="molecule type" value="Genomic_DNA"/>
</dbReference>
<keyword evidence="3" id="KW-0012">Acyltransferase</keyword>
<evidence type="ECO:0000313" key="6">
    <source>
        <dbReference type="Proteomes" id="UP000199693"/>
    </source>
</evidence>
<reference evidence="4 5" key="2">
    <citation type="submission" date="2017-06" db="EMBL/GenBank/DDBJ databases">
        <authorList>
            <person name="Varghese N."/>
            <person name="Submissions S."/>
        </authorList>
    </citation>
    <scope>NUCLEOTIDE SEQUENCE [LARGE SCALE GENOMIC DNA]</scope>
    <source>
        <strain evidence="4 5">RLD-1</strain>
    </source>
</reference>
<feature type="transmembrane region" description="Helical" evidence="1">
    <location>
        <begin position="271"/>
        <end position="290"/>
    </location>
</feature>
<evidence type="ECO:0000313" key="5">
    <source>
        <dbReference type="Proteomes" id="UP000198309"/>
    </source>
</evidence>
<feature type="transmembrane region" description="Helical" evidence="1">
    <location>
        <begin position="102"/>
        <end position="124"/>
    </location>
</feature>
<evidence type="ECO:0000313" key="3">
    <source>
        <dbReference type="EMBL" id="SDJ80278.1"/>
    </source>
</evidence>
<keyword evidence="1" id="KW-1133">Transmembrane helix</keyword>
<dbReference type="Proteomes" id="UP000199693">
    <property type="component" value="Unassembled WGS sequence"/>
</dbReference>
<proteinExistence type="predicted"/>
<feature type="transmembrane region" description="Helical" evidence="1">
    <location>
        <begin position="242"/>
        <end position="259"/>
    </location>
</feature>
<feature type="domain" description="Acyltransferase 3" evidence="2">
    <location>
        <begin position="19"/>
        <end position="358"/>
    </location>
</feature>
<dbReference type="GO" id="GO:0016747">
    <property type="term" value="F:acyltransferase activity, transferring groups other than amino-acyl groups"/>
    <property type="evidence" value="ECO:0007669"/>
    <property type="project" value="InterPro"/>
</dbReference>
<keyword evidence="1" id="KW-0472">Membrane</keyword>
<dbReference type="EMBL" id="FNEC01000023">
    <property type="protein sequence ID" value="SDJ80278.1"/>
    <property type="molecule type" value="Genomic_DNA"/>
</dbReference>
<dbReference type="InterPro" id="IPR002656">
    <property type="entry name" value="Acyl_transf_3_dom"/>
</dbReference>
<evidence type="ECO:0000313" key="4">
    <source>
        <dbReference type="EMBL" id="SNT27552.1"/>
    </source>
</evidence>
<dbReference type="Proteomes" id="UP000198309">
    <property type="component" value="Unassembled WGS sequence"/>
</dbReference>
<feature type="transmembrane region" description="Helical" evidence="1">
    <location>
        <begin position="345"/>
        <end position="363"/>
    </location>
</feature>
<organism evidence="3 6">
    <name type="scientific">Pseudomonas delhiensis</name>
    <dbReference type="NCBI Taxonomy" id="366289"/>
    <lineage>
        <taxon>Bacteria</taxon>
        <taxon>Pseudomonadati</taxon>
        <taxon>Pseudomonadota</taxon>
        <taxon>Gammaproteobacteria</taxon>
        <taxon>Pseudomonadales</taxon>
        <taxon>Pseudomonadaceae</taxon>
        <taxon>Pseudomonas</taxon>
    </lineage>
</organism>
<dbReference type="GO" id="GO:0016787">
    <property type="term" value="F:hydrolase activity"/>
    <property type="evidence" value="ECO:0007669"/>
    <property type="project" value="UniProtKB-KW"/>
</dbReference>
<keyword evidence="1" id="KW-0812">Transmembrane</keyword>
<dbReference type="AlphaFoldDB" id="A0A239LC57"/>
<gene>
    <name evidence="3" type="ORF">SAMN05216189_102346</name>
    <name evidence="4" type="ORF">SAMN06295949_119104</name>
</gene>